<reference evidence="2" key="1">
    <citation type="journal article" date="2019" name="Sci. Rep.">
        <title>Draft genome of Tanacetum cinerariifolium, the natural source of mosquito coil.</title>
        <authorList>
            <person name="Yamashiro T."/>
            <person name="Shiraishi A."/>
            <person name="Satake H."/>
            <person name="Nakayama K."/>
        </authorList>
    </citation>
    <scope>NUCLEOTIDE SEQUENCE</scope>
</reference>
<dbReference type="AlphaFoldDB" id="A0A699IQ00"/>
<feature type="compositionally biased region" description="Polar residues" evidence="1">
    <location>
        <begin position="220"/>
        <end position="230"/>
    </location>
</feature>
<evidence type="ECO:0000256" key="1">
    <source>
        <dbReference type="SAM" id="MobiDB-lite"/>
    </source>
</evidence>
<gene>
    <name evidence="2" type="ORF">Tci_554939</name>
</gene>
<feature type="region of interest" description="Disordered" evidence="1">
    <location>
        <begin position="64"/>
        <end position="84"/>
    </location>
</feature>
<feature type="compositionally biased region" description="Acidic residues" evidence="1">
    <location>
        <begin position="163"/>
        <end position="174"/>
    </location>
</feature>
<accession>A0A699IQ00</accession>
<comment type="caution">
    <text evidence="2">The sequence shown here is derived from an EMBL/GenBank/DDBJ whole genome shotgun (WGS) entry which is preliminary data.</text>
</comment>
<sequence>MVPYPRFTKVIIQYFLLKHNSIRRRHSSLINNIKDDGVLGKLKTQMHIRHTLLHPLALNFHHKRRGKGKGLIDKKGNVTPMKKSSITTKDNIILDPDVALNRGESISLTKAKKQPKLLGEPIEFNKSQHAQGSKGEVETPLSDDERTKSDREKAKSVKTDKEIVDEEQNDGEHDDEVKDNEQVTDEEMADAEMADVEKNRKARAKIFMTQKEKPELPPSGSRQSLSSNNGNQFLNVSSGTSLTGIIKETADTKINSMLDVPVQQELPPVQQTPLLDVLVLSEYEKKVEALSKVDHSKVIKESVQANVHNEVRNQLPKVVSKFVEPRLERTIRDVLKNNPPNLLKSSTSSTFIDSFTKYDLKNTLYNKMQKSGLFHTHDKHLDLYNALIGLIGLDESSSTDKFVTIEETIHDDAMEVDQPVDFEEDVVNVAGEQPQDDDDPKQDMSTWFNQPPRLETPDLKWRKDPNADVGPEPTWLHKLEKIENDPVFKILKGTCDRCLYDLSKPLPLQGPSGHVTILADFFFNNDLEYLKNMKQGKEIHYIDYQDKACKKEYTFKEGDFPRLHLNDIKYMLLLHVRKKLFNLPGNDIVDLTLHERLQNFMLVYNKDMPKRKWKDKDKTQTQTMMKKIDSLLIERRIMRILEGLVGGRNIEPDY</sequence>
<feature type="region of interest" description="Disordered" evidence="1">
    <location>
        <begin position="119"/>
        <end position="183"/>
    </location>
</feature>
<name>A0A699IQ00_TANCI</name>
<dbReference type="EMBL" id="BKCJ010329294">
    <property type="protein sequence ID" value="GEZ82966.1"/>
    <property type="molecule type" value="Genomic_DNA"/>
</dbReference>
<organism evidence="2">
    <name type="scientific">Tanacetum cinerariifolium</name>
    <name type="common">Dalmatian daisy</name>
    <name type="synonym">Chrysanthemum cinerariifolium</name>
    <dbReference type="NCBI Taxonomy" id="118510"/>
    <lineage>
        <taxon>Eukaryota</taxon>
        <taxon>Viridiplantae</taxon>
        <taxon>Streptophyta</taxon>
        <taxon>Embryophyta</taxon>
        <taxon>Tracheophyta</taxon>
        <taxon>Spermatophyta</taxon>
        <taxon>Magnoliopsida</taxon>
        <taxon>eudicotyledons</taxon>
        <taxon>Gunneridae</taxon>
        <taxon>Pentapetalae</taxon>
        <taxon>asterids</taxon>
        <taxon>campanulids</taxon>
        <taxon>Asterales</taxon>
        <taxon>Asteraceae</taxon>
        <taxon>Asteroideae</taxon>
        <taxon>Anthemideae</taxon>
        <taxon>Anthemidinae</taxon>
        <taxon>Tanacetum</taxon>
    </lineage>
</organism>
<feature type="compositionally biased region" description="Basic and acidic residues" evidence="1">
    <location>
        <begin position="143"/>
        <end position="162"/>
    </location>
</feature>
<feature type="region of interest" description="Disordered" evidence="1">
    <location>
        <begin position="208"/>
        <end position="230"/>
    </location>
</feature>
<protein>
    <submittedName>
        <fullName evidence="2">Uncharacterized protein</fullName>
    </submittedName>
</protein>
<evidence type="ECO:0000313" key="2">
    <source>
        <dbReference type="EMBL" id="GEZ82966.1"/>
    </source>
</evidence>
<proteinExistence type="predicted"/>